<comment type="caution">
    <text evidence="2">The sequence shown here is derived from an EMBL/GenBank/DDBJ whole genome shotgun (WGS) entry which is preliminary data.</text>
</comment>
<reference evidence="2 3" key="1">
    <citation type="submission" date="2006-02" db="EMBL/GenBank/DDBJ databases">
        <authorList>
            <person name="Pinhassi J."/>
            <person name="Pedros-Alio C."/>
            <person name="Ferriera S."/>
            <person name="Johnson J."/>
            <person name="Kravitz S."/>
            <person name="Halpern A."/>
            <person name="Remington K."/>
            <person name="Beeson K."/>
            <person name="Tran B."/>
            <person name="Rogers Y.-H."/>
            <person name="Friedman R."/>
            <person name="Venter J.C."/>
        </authorList>
    </citation>
    <scope>NUCLEOTIDE SEQUENCE [LARGE SCALE GENOMIC DNA]</scope>
    <source>
        <strain evidence="2 3">MED297</strain>
    </source>
</reference>
<sequence>MKRICMSLALMLPLVSISADEFDDVFADDPFADVEVEVDTATASTRSWHLSHELQLQTLINLNSERSTDIEQAYAGVSSVEAAWQPALDWDMNDWLSTRAKGKLATDAIFWLRPDEAWSDADVDQRQWQFETQELTLQARRDQWQFSSGIQTVTLGLADALSVSNNLYGRDLSLPGTVDIDETQTPAWTTVISGTLGNVRLKAGSVHRHQLNTLPIEGTDFDTGIDSMLDNAGLSLTNEPLALDNMGVFASLSGVVGPLDWQFNAISQLSHSPVIEMGIINPGPSASVVPVAVHYPRENTVAGAASLVTGPVLWKTEAALTTGQQAQSTDSGMPSDLVSFQRLSGTLGFDFDQPTLGRLVAELQISRILDYDALDLLNSEESEAQWALMLSRSFWRETLTLNAQLLAFDLDASGGRLQALGLDYDINDHWQVRARVIDYVGGDASILSGADDRDRLMASVHYRF</sequence>
<feature type="signal peptide" evidence="1">
    <location>
        <begin position="1"/>
        <end position="21"/>
    </location>
</feature>
<dbReference type="OrthoDB" id="9769143at2"/>
<name>A4BDC5_9GAMM</name>
<proteinExistence type="predicted"/>
<feature type="chain" id="PRO_5002666460" evidence="1">
    <location>
        <begin position="22"/>
        <end position="464"/>
    </location>
</feature>
<accession>A4BDC5</accession>
<dbReference type="STRING" id="314283.MED297_05954"/>
<organism evidence="2 3">
    <name type="scientific">Reinekea blandensis MED297</name>
    <dbReference type="NCBI Taxonomy" id="314283"/>
    <lineage>
        <taxon>Bacteria</taxon>
        <taxon>Pseudomonadati</taxon>
        <taxon>Pseudomonadota</taxon>
        <taxon>Gammaproteobacteria</taxon>
        <taxon>Oceanospirillales</taxon>
        <taxon>Saccharospirillaceae</taxon>
        <taxon>Reinekea</taxon>
    </lineage>
</organism>
<evidence type="ECO:0000313" key="3">
    <source>
        <dbReference type="Proteomes" id="UP000005953"/>
    </source>
</evidence>
<evidence type="ECO:0000256" key="1">
    <source>
        <dbReference type="SAM" id="SignalP"/>
    </source>
</evidence>
<dbReference type="AlphaFoldDB" id="A4BDC5"/>
<dbReference type="Proteomes" id="UP000005953">
    <property type="component" value="Unassembled WGS sequence"/>
</dbReference>
<keyword evidence="3" id="KW-1185">Reference proteome</keyword>
<gene>
    <name evidence="2" type="ORF">MED297_05954</name>
</gene>
<evidence type="ECO:0000313" key="2">
    <source>
        <dbReference type="EMBL" id="EAR09869.1"/>
    </source>
</evidence>
<keyword evidence="1" id="KW-0732">Signal</keyword>
<dbReference type="HOGENOM" id="CLU_589076_0_0_6"/>
<dbReference type="EMBL" id="AAOE01000007">
    <property type="protein sequence ID" value="EAR09869.1"/>
    <property type="molecule type" value="Genomic_DNA"/>
</dbReference>
<dbReference type="RefSeq" id="WP_008048399.1">
    <property type="nucleotide sequence ID" value="NZ_CH724155.1"/>
</dbReference>
<protein>
    <submittedName>
        <fullName evidence="2">Uncharacterized protein</fullName>
    </submittedName>
</protein>